<reference evidence="2 3" key="1">
    <citation type="journal article" date="2019" name="Anaerobe">
        <title>Detection of Robinsoniella peoriensis in multiple bone samples of a trauma patient.</title>
        <authorList>
            <person name="Schrottner P."/>
            <person name="Hartwich K."/>
            <person name="Bunk B."/>
            <person name="Schober I."/>
            <person name="Helbig S."/>
            <person name="Rudolph W.W."/>
            <person name="Gunzer F."/>
        </authorList>
    </citation>
    <scope>NUCLEOTIDE SEQUENCE [LARGE SCALE GENOMIC DNA]</scope>
    <source>
        <strain evidence="2 3">DSM 106044</strain>
    </source>
</reference>
<evidence type="ECO:0000313" key="3">
    <source>
        <dbReference type="Proteomes" id="UP000306509"/>
    </source>
</evidence>
<protein>
    <submittedName>
        <fullName evidence="2">Uncharacterized protein</fullName>
    </submittedName>
</protein>
<accession>A0A4U8Q1Y9</accession>
<proteinExistence type="predicted"/>
<evidence type="ECO:0000256" key="1">
    <source>
        <dbReference type="SAM" id="Phobius"/>
    </source>
</evidence>
<dbReference type="STRING" id="180332.GCA_000797495_05088"/>
<keyword evidence="1" id="KW-1133">Transmembrane helix</keyword>
<name>A0A4U8Q1Y9_9FIRM</name>
<keyword evidence="3" id="KW-1185">Reference proteome</keyword>
<dbReference type="EMBL" id="QGQD01000086">
    <property type="protein sequence ID" value="TLC98741.1"/>
    <property type="molecule type" value="Genomic_DNA"/>
</dbReference>
<dbReference type="RefSeq" id="WP_027296311.1">
    <property type="nucleotide sequence ID" value="NZ_JTGN01000002.1"/>
</dbReference>
<dbReference type="AlphaFoldDB" id="A0A4U8Q1Y9"/>
<organism evidence="2 3">
    <name type="scientific">Robinsoniella peoriensis</name>
    <dbReference type="NCBI Taxonomy" id="180332"/>
    <lineage>
        <taxon>Bacteria</taxon>
        <taxon>Bacillati</taxon>
        <taxon>Bacillota</taxon>
        <taxon>Clostridia</taxon>
        <taxon>Lachnospirales</taxon>
        <taxon>Lachnospiraceae</taxon>
        <taxon>Robinsoniella</taxon>
    </lineage>
</organism>
<comment type="caution">
    <text evidence="2">The sequence shown here is derived from an EMBL/GenBank/DDBJ whole genome shotgun (WGS) entry which is preliminary data.</text>
</comment>
<dbReference type="Proteomes" id="UP000306509">
    <property type="component" value="Unassembled WGS sequence"/>
</dbReference>
<keyword evidence="1" id="KW-0812">Transmembrane</keyword>
<feature type="transmembrane region" description="Helical" evidence="1">
    <location>
        <begin position="6"/>
        <end position="24"/>
    </location>
</feature>
<sequence length="196" mass="22403">MKAGIITFISILILLLTGSIIYTVSGRNIRKSELEKSLSNAIEQTMKVKYLDHTYPIRDQDELIADLTGNLFAQITSDADIDIHIKNIDFENGCMDVEAVEHFKYFNGNEGKIAVRKTVIFEQFQDPNDKFYQVRFLNKDGSLFRQIQVYHEGRLTAPQPEPANLIRWELTDDTAWDGDFSKIVVTGDMTFRAVCS</sequence>
<keyword evidence="1" id="KW-0472">Membrane</keyword>
<evidence type="ECO:0000313" key="2">
    <source>
        <dbReference type="EMBL" id="TLC98741.1"/>
    </source>
</evidence>
<gene>
    <name evidence="2" type="ORF">DSM106044_04492</name>
</gene>